<dbReference type="Gene3D" id="2.160.10.10">
    <property type="entry name" value="Hexapeptide repeat proteins"/>
    <property type="match status" value="1"/>
</dbReference>
<dbReference type="RefSeq" id="WP_337314250.1">
    <property type="nucleotide sequence ID" value="NZ_JAEKNS010000156.1"/>
</dbReference>
<sequence>MTTTTHRCFPNVDLGEGVEVDDFCVLGRPGQSTHPGTRTTIGRDGLLRSHTVIYAGVRIGDRFQSGHGVLIREFTRIGDDCSIGTSSVIEFSVVIGDRVRLHSLCFVPEHSVLEDACWLGPGVVLTNSRYPASVRSKQTLSPVHVGTGARIGANVTVLPGVTIGSGAFVGAASVVTHDVPPRMLVVGSPARVRGPVDALRDVEGVIYGEQR</sequence>
<dbReference type="EMBL" id="JAEKNS010000156">
    <property type="protein sequence ID" value="MBJ7596319.1"/>
    <property type="molecule type" value="Genomic_DNA"/>
</dbReference>
<keyword evidence="1" id="KW-0808">Transferase</keyword>
<reference evidence="3 4" key="1">
    <citation type="submission" date="2020-10" db="EMBL/GenBank/DDBJ databases">
        <title>Ca. Dormibacterota MAGs.</title>
        <authorList>
            <person name="Montgomery K."/>
        </authorList>
    </citation>
    <scope>NUCLEOTIDE SEQUENCE [LARGE SCALE GENOMIC DNA]</scope>
    <source>
        <strain evidence="3">SC8812_S17_18</strain>
    </source>
</reference>
<evidence type="ECO:0000256" key="2">
    <source>
        <dbReference type="ARBA" id="ARBA00022737"/>
    </source>
</evidence>
<name>A0A934JY89_9BACT</name>
<dbReference type="InterPro" id="IPR011004">
    <property type="entry name" value="Trimer_LpxA-like_sf"/>
</dbReference>
<dbReference type="PANTHER" id="PTHR43300:SF4">
    <property type="entry name" value="ACYL-[ACYL-CARRIER-PROTEIN]--UDP-N-ACETYLGLUCOSAMINE O-ACYLTRANSFERASE"/>
    <property type="match status" value="1"/>
</dbReference>
<dbReference type="CDD" id="cd03358">
    <property type="entry name" value="LbH_WxcM_N_like"/>
    <property type="match status" value="1"/>
</dbReference>
<dbReference type="PROSITE" id="PS00101">
    <property type="entry name" value="HEXAPEP_TRANSFERASES"/>
    <property type="match status" value="1"/>
</dbReference>
<dbReference type="InterPro" id="IPR050179">
    <property type="entry name" value="Trans_hexapeptide_repeat"/>
</dbReference>
<dbReference type="Proteomes" id="UP000606991">
    <property type="component" value="Unassembled WGS sequence"/>
</dbReference>
<dbReference type="InterPro" id="IPR018357">
    <property type="entry name" value="Hexapep_transf_CS"/>
</dbReference>
<proteinExistence type="predicted"/>
<dbReference type="AlphaFoldDB" id="A0A934JY89"/>
<accession>A0A934JY89</accession>
<evidence type="ECO:0000313" key="3">
    <source>
        <dbReference type="EMBL" id="MBJ7596319.1"/>
    </source>
</evidence>
<organism evidence="3 4">
    <name type="scientific">Candidatus Aeolococcus gillhamiae</name>
    <dbReference type="NCBI Taxonomy" id="3127015"/>
    <lineage>
        <taxon>Bacteria</taxon>
        <taxon>Bacillati</taxon>
        <taxon>Candidatus Dormiibacterota</taxon>
        <taxon>Candidatus Dormibacteria</taxon>
        <taxon>Candidatus Aeolococcales</taxon>
        <taxon>Candidatus Aeolococcaceae</taxon>
        <taxon>Candidatus Aeolococcus</taxon>
    </lineage>
</organism>
<dbReference type="PANTHER" id="PTHR43300">
    <property type="entry name" value="ACETYLTRANSFERASE"/>
    <property type="match status" value="1"/>
</dbReference>
<comment type="caution">
    <text evidence="3">The sequence shown here is derived from an EMBL/GenBank/DDBJ whole genome shotgun (WGS) entry which is preliminary data.</text>
</comment>
<gene>
    <name evidence="3" type="ORF">JF886_15935</name>
</gene>
<dbReference type="GO" id="GO:0016740">
    <property type="term" value="F:transferase activity"/>
    <property type="evidence" value="ECO:0007669"/>
    <property type="project" value="UniProtKB-KW"/>
</dbReference>
<dbReference type="Pfam" id="PF14602">
    <property type="entry name" value="Hexapep_2"/>
    <property type="match status" value="1"/>
</dbReference>
<evidence type="ECO:0000313" key="4">
    <source>
        <dbReference type="Proteomes" id="UP000606991"/>
    </source>
</evidence>
<dbReference type="InterPro" id="IPR001451">
    <property type="entry name" value="Hexapep"/>
</dbReference>
<keyword evidence="2" id="KW-0677">Repeat</keyword>
<dbReference type="Pfam" id="PF00132">
    <property type="entry name" value="Hexapep"/>
    <property type="match status" value="1"/>
</dbReference>
<evidence type="ECO:0000256" key="1">
    <source>
        <dbReference type="ARBA" id="ARBA00022679"/>
    </source>
</evidence>
<dbReference type="SUPFAM" id="SSF51161">
    <property type="entry name" value="Trimeric LpxA-like enzymes"/>
    <property type="match status" value="1"/>
</dbReference>
<protein>
    <submittedName>
        <fullName evidence="3">N-acetyltransferase</fullName>
    </submittedName>
</protein>